<keyword evidence="3" id="KW-1185">Reference proteome</keyword>
<name>A0A2U3D8W7_SULT2</name>
<dbReference type="EMBL" id="MPDK01000009">
    <property type="protein sequence ID" value="PWI57723.1"/>
    <property type="molecule type" value="Genomic_DNA"/>
</dbReference>
<feature type="compositionally biased region" description="Polar residues" evidence="1">
    <location>
        <begin position="82"/>
        <end position="94"/>
    </location>
</feature>
<comment type="caution">
    <text evidence="2">The sequence shown here is derived from an EMBL/GenBank/DDBJ whole genome shotgun (WGS) entry which is preliminary data.</text>
</comment>
<gene>
    <name evidence="2" type="ORF">BM613_06980</name>
</gene>
<evidence type="ECO:0000313" key="2">
    <source>
        <dbReference type="EMBL" id="PWI57723.1"/>
    </source>
</evidence>
<evidence type="ECO:0000313" key="3">
    <source>
        <dbReference type="Proteomes" id="UP000245380"/>
    </source>
</evidence>
<evidence type="ECO:0000256" key="1">
    <source>
        <dbReference type="SAM" id="MobiDB-lite"/>
    </source>
</evidence>
<dbReference type="AlphaFoldDB" id="A0A2U3D8W7"/>
<dbReference type="RefSeq" id="WP_109430469.1">
    <property type="nucleotide sequence ID" value="NZ_MPDK01000009.1"/>
</dbReference>
<sequence>MNVKKNRPLRIPAKIQRRILAESRMLHVSTEEYLALITQIAASIRGAVLPEGLKDSAPLQSILENPLMLEMASTLASTIWQQLQSTQDQQPETTTDARETPTASVAPPELRDKPHTAPAMVMIDPITGQIIHIQRRPLLP</sequence>
<protein>
    <submittedName>
        <fullName evidence="2">Uncharacterized protein</fullName>
    </submittedName>
</protein>
<reference evidence="2 3" key="1">
    <citation type="submission" date="2016-11" db="EMBL/GenBank/DDBJ databases">
        <title>Comparative genomics of Acidibacillus ferroxidans species.</title>
        <authorList>
            <person name="Oliveira G."/>
            <person name="Nunes G."/>
            <person name="Oliveira R."/>
            <person name="Araujo F."/>
            <person name="Salim A."/>
            <person name="Scholte L."/>
            <person name="Morais D."/>
            <person name="Nancucheo I."/>
            <person name="Johnson D.B."/>
            <person name="Grail B."/>
            <person name="Bittencourt J."/>
            <person name="Valadares R."/>
        </authorList>
    </citation>
    <scope>NUCLEOTIDE SEQUENCE [LARGE SCALE GENOMIC DNA]</scope>
    <source>
        <strain evidence="2 3">Y002</strain>
    </source>
</reference>
<dbReference type="Proteomes" id="UP000245380">
    <property type="component" value="Unassembled WGS sequence"/>
</dbReference>
<feature type="region of interest" description="Disordered" evidence="1">
    <location>
        <begin position="82"/>
        <end position="115"/>
    </location>
</feature>
<accession>A0A2U3D8W7</accession>
<organism evidence="2 3">
    <name type="scientific">Sulfoacidibacillus thermotolerans</name>
    <name type="common">Acidibacillus sulfuroxidans</name>
    <dbReference type="NCBI Taxonomy" id="1765684"/>
    <lineage>
        <taxon>Bacteria</taxon>
        <taxon>Bacillati</taxon>
        <taxon>Bacillota</taxon>
        <taxon>Bacilli</taxon>
        <taxon>Bacillales</taxon>
        <taxon>Alicyclobacillaceae</taxon>
        <taxon>Sulfoacidibacillus</taxon>
    </lineage>
</organism>
<proteinExistence type="predicted"/>